<dbReference type="AlphaFoldDB" id="A0A087T158"/>
<dbReference type="EMBL" id="KK112920">
    <property type="protein sequence ID" value="KFM58847.1"/>
    <property type="molecule type" value="Genomic_DNA"/>
</dbReference>
<proteinExistence type="predicted"/>
<sequence length="81" mass="9409">MIKIWNLPTTEEHAVEYFQSYGILPASEICVNGHNMVLYLKTEKQWHRNIKACAKRVSIGKGTWFKGFVPSLHRPQDSYSQ</sequence>
<dbReference type="OMA" id="PASEICV"/>
<organism evidence="1 2">
    <name type="scientific">Stegodyphus mimosarum</name>
    <name type="common">African social velvet spider</name>
    <dbReference type="NCBI Taxonomy" id="407821"/>
    <lineage>
        <taxon>Eukaryota</taxon>
        <taxon>Metazoa</taxon>
        <taxon>Ecdysozoa</taxon>
        <taxon>Arthropoda</taxon>
        <taxon>Chelicerata</taxon>
        <taxon>Arachnida</taxon>
        <taxon>Araneae</taxon>
        <taxon>Araneomorphae</taxon>
        <taxon>Entelegynae</taxon>
        <taxon>Eresoidea</taxon>
        <taxon>Eresidae</taxon>
        <taxon>Stegodyphus</taxon>
    </lineage>
</organism>
<keyword evidence="2" id="KW-1185">Reference proteome</keyword>
<feature type="non-terminal residue" evidence="1">
    <location>
        <position position="81"/>
    </location>
</feature>
<evidence type="ECO:0000313" key="1">
    <source>
        <dbReference type="EMBL" id="KFM58847.1"/>
    </source>
</evidence>
<name>A0A087T158_STEMI</name>
<gene>
    <name evidence="1" type="ORF">X975_09855</name>
</gene>
<accession>A0A087T158</accession>
<dbReference type="Proteomes" id="UP000054359">
    <property type="component" value="Unassembled WGS sequence"/>
</dbReference>
<evidence type="ECO:0000313" key="2">
    <source>
        <dbReference type="Proteomes" id="UP000054359"/>
    </source>
</evidence>
<reference evidence="1 2" key="1">
    <citation type="submission" date="2013-11" db="EMBL/GenBank/DDBJ databases">
        <title>Genome sequencing of Stegodyphus mimosarum.</title>
        <authorList>
            <person name="Bechsgaard J."/>
        </authorList>
    </citation>
    <scope>NUCLEOTIDE SEQUENCE [LARGE SCALE GENOMIC DNA]</scope>
</reference>
<protein>
    <submittedName>
        <fullName evidence="1">Uncharacterized protein</fullName>
    </submittedName>
</protein>